<gene>
    <name evidence="1" type="ORF">FJT64_020583</name>
</gene>
<name>A0A6A4WL98_AMPAM</name>
<dbReference type="OrthoDB" id="449052at2759"/>
<dbReference type="Proteomes" id="UP000440578">
    <property type="component" value="Unassembled WGS sequence"/>
</dbReference>
<sequence length="112" mass="12300">MLTWRAELTCVFLLFQKSHSTISSASFNANLYRRHDDPYRRRSLSGGDAISDSNRMAILFRDSRGLPAVDPFMDTLHSTDLSWILAILPGSISSSSASTASDITASCDIIVT</sequence>
<evidence type="ECO:0000313" key="2">
    <source>
        <dbReference type="Proteomes" id="UP000440578"/>
    </source>
</evidence>
<protein>
    <submittedName>
        <fullName evidence="1">Uncharacterized protein</fullName>
    </submittedName>
</protein>
<organism evidence="1 2">
    <name type="scientific">Amphibalanus amphitrite</name>
    <name type="common">Striped barnacle</name>
    <name type="synonym">Balanus amphitrite</name>
    <dbReference type="NCBI Taxonomy" id="1232801"/>
    <lineage>
        <taxon>Eukaryota</taxon>
        <taxon>Metazoa</taxon>
        <taxon>Ecdysozoa</taxon>
        <taxon>Arthropoda</taxon>
        <taxon>Crustacea</taxon>
        <taxon>Multicrustacea</taxon>
        <taxon>Cirripedia</taxon>
        <taxon>Thoracica</taxon>
        <taxon>Thoracicalcarea</taxon>
        <taxon>Balanomorpha</taxon>
        <taxon>Balanoidea</taxon>
        <taxon>Balanidae</taxon>
        <taxon>Amphibalaninae</taxon>
        <taxon>Amphibalanus</taxon>
    </lineage>
</organism>
<keyword evidence="2" id="KW-1185">Reference proteome</keyword>
<accession>A0A6A4WL98</accession>
<proteinExistence type="predicted"/>
<comment type="caution">
    <text evidence="1">The sequence shown here is derived from an EMBL/GenBank/DDBJ whole genome shotgun (WGS) entry which is preliminary data.</text>
</comment>
<dbReference type="EMBL" id="VIIS01000509">
    <property type="protein sequence ID" value="KAF0308167.1"/>
    <property type="molecule type" value="Genomic_DNA"/>
</dbReference>
<reference evidence="1 2" key="1">
    <citation type="submission" date="2019-07" db="EMBL/GenBank/DDBJ databases">
        <title>Draft genome assembly of a fouling barnacle, Amphibalanus amphitrite (Darwin, 1854): The first reference genome for Thecostraca.</title>
        <authorList>
            <person name="Kim W."/>
        </authorList>
    </citation>
    <scope>NUCLEOTIDE SEQUENCE [LARGE SCALE GENOMIC DNA]</scope>
    <source>
        <strain evidence="1">SNU_AA5</strain>
        <tissue evidence="1">Soma without cirri and trophi</tissue>
    </source>
</reference>
<dbReference type="AlphaFoldDB" id="A0A6A4WL98"/>
<evidence type="ECO:0000313" key="1">
    <source>
        <dbReference type="EMBL" id="KAF0308167.1"/>
    </source>
</evidence>